<keyword evidence="2" id="KW-1185">Reference proteome</keyword>
<dbReference type="EMBL" id="AWUE01020001">
    <property type="protein sequence ID" value="OMO70394.1"/>
    <property type="molecule type" value="Genomic_DNA"/>
</dbReference>
<dbReference type="OrthoDB" id="1737231at2759"/>
<dbReference type="Gene3D" id="1.20.5.110">
    <property type="match status" value="1"/>
</dbReference>
<sequence>MEESGNYVLRIFDEEEEAQAMQSIKNSSRMLQESIATGTAILSKYSQQRERLKVSYPNIHNKENASNGALQLCREAHREDPR</sequence>
<dbReference type="SUPFAM" id="SSF58038">
    <property type="entry name" value="SNARE fusion complex"/>
    <property type="match status" value="1"/>
</dbReference>
<organism evidence="1 2">
    <name type="scientific">Corchorus olitorius</name>
    <dbReference type="NCBI Taxonomy" id="93759"/>
    <lineage>
        <taxon>Eukaryota</taxon>
        <taxon>Viridiplantae</taxon>
        <taxon>Streptophyta</taxon>
        <taxon>Embryophyta</taxon>
        <taxon>Tracheophyta</taxon>
        <taxon>Spermatophyta</taxon>
        <taxon>Magnoliopsida</taxon>
        <taxon>eudicotyledons</taxon>
        <taxon>Gunneridae</taxon>
        <taxon>Pentapetalae</taxon>
        <taxon>rosids</taxon>
        <taxon>malvids</taxon>
        <taxon>Malvales</taxon>
        <taxon>Malvaceae</taxon>
        <taxon>Grewioideae</taxon>
        <taxon>Apeibeae</taxon>
        <taxon>Corchorus</taxon>
    </lineage>
</organism>
<proteinExistence type="predicted"/>
<dbReference type="Proteomes" id="UP000187203">
    <property type="component" value="Unassembled WGS sequence"/>
</dbReference>
<protein>
    <submittedName>
        <fullName evidence="1">Membrin</fullName>
    </submittedName>
</protein>
<dbReference type="Pfam" id="PF12352">
    <property type="entry name" value="V-SNARE_C"/>
    <property type="match status" value="1"/>
</dbReference>
<comment type="caution">
    <text evidence="1">The sequence shown here is derived from an EMBL/GenBank/DDBJ whole genome shotgun (WGS) entry which is preliminary data.</text>
</comment>
<reference evidence="2" key="1">
    <citation type="submission" date="2013-09" db="EMBL/GenBank/DDBJ databases">
        <title>Corchorus olitorius genome sequencing.</title>
        <authorList>
            <person name="Alam M."/>
            <person name="Haque M.S."/>
            <person name="Islam M.S."/>
            <person name="Emdad E.M."/>
            <person name="Islam M.M."/>
            <person name="Ahmed B."/>
            <person name="Halim A."/>
            <person name="Hossen Q.M.M."/>
            <person name="Hossain M.Z."/>
            <person name="Ahmed R."/>
            <person name="Khan M.M."/>
            <person name="Islam R."/>
            <person name="Rashid M.M."/>
            <person name="Khan S.A."/>
            <person name="Rahman M.S."/>
            <person name="Alam M."/>
            <person name="Yahiya A.S."/>
            <person name="Khan M.S."/>
            <person name="Azam M.S."/>
            <person name="Haque T."/>
            <person name="Lashkar M.Z.H."/>
            <person name="Akhand A.I."/>
            <person name="Morshed G."/>
            <person name="Roy S."/>
            <person name="Uddin K.S."/>
            <person name="Rabeya T."/>
            <person name="Hossain A.S."/>
            <person name="Chowdhury A."/>
            <person name="Snigdha A.R."/>
            <person name="Mortoza M.S."/>
            <person name="Matin S.A."/>
            <person name="Hoque S.M.E."/>
            <person name="Islam M.K."/>
            <person name="Roy D.K."/>
            <person name="Haider R."/>
            <person name="Moosa M.M."/>
            <person name="Elias S.M."/>
            <person name="Hasan A.M."/>
            <person name="Jahan S."/>
            <person name="Shafiuddin M."/>
            <person name="Mahmood N."/>
            <person name="Shommy N.S."/>
        </authorList>
    </citation>
    <scope>NUCLEOTIDE SEQUENCE [LARGE SCALE GENOMIC DNA]</scope>
    <source>
        <strain evidence="2">cv. O-4</strain>
    </source>
</reference>
<name>A0A1R3HJF3_9ROSI</name>
<dbReference type="STRING" id="93759.A0A1R3HJF3"/>
<evidence type="ECO:0000313" key="1">
    <source>
        <dbReference type="EMBL" id="OMO70394.1"/>
    </source>
</evidence>
<dbReference type="AlphaFoldDB" id="A0A1R3HJF3"/>
<accession>A0A1R3HJF3</accession>
<gene>
    <name evidence="1" type="ORF">COLO4_28622</name>
</gene>
<evidence type="ECO:0000313" key="2">
    <source>
        <dbReference type="Proteomes" id="UP000187203"/>
    </source>
</evidence>